<evidence type="ECO:0000256" key="1">
    <source>
        <dbReference type="SAM" id="MobiDB-lite"/>
    </source>
</evidence>
<dbReference type="AlphaFoldDB" id="A0A175Y996"/>
<accession>A0A175Y996</accession>
<proteinExistence type="predicted"/>
<evidence type="ECO:0000313" key="3">
    <source>
        <dbReference type="Proteomes" id="UP000077755"/>
    </source>
</evidence>
<dbReference type="Proteomes" id="UP000077755">
    <property type="component" value="Chromosome 5"/>
</dbReference>
<evidence type="ECO:0000313" key="2">
    <source>
        <dbReference type="EMBL" id="WOH03259.1"/>
    </source>
</evidence>
<organism evidence="2 3">
    <name type="scientific">Daucus carota subsp. sativus</name>
    <name type="common">Carrot</name>
    <dbReference type="NCBI Taxonomy" id="79200"/>
    <lineage>
        <taxon>Eukaryota</taxon>
        <taxon>Viridiplantae</taxon>
        <taxon>Streptophyta</taxon>
        <taxon>Embryophyta</taxon>
        <taxon>Tracheophyta</taxon>
        <taxon>Spermatophyta</taxon>
        <taxon>Magnoliopsida</taxon>
        <taxon>eudicotyledons</taxon>
        <taxon>Gunneridae</taxon>
        <taxon>Pentapetalae</taxon>
        <taxon>asterids</taxon>
        <taxon>campanulids</taxon>
        <taxon>Apiales</taxon>
        <taxon>Apiaceae</taxon>
        <taxon>Apioideae</taxon>
        <taxon>Scandiceae</taxon>
        <taxon>Daucinae</taxon>
        <taxon>Daucus</taxon>
        <taxon>Daucus sect. Daucus</taxon>
    </lineage>
</organism>
<feature type="region of interest" description="Disordered" evidence="1">
    <location>
        <begin position="106"/>
        <end position="132"/>
    </location>
</feature>
<reference evidence="2" key="1">
    <citation type="journal article" date="2016" name="Nat. Genet.">
        <title>A high-quality carrot genome assembly provides new insights into carotenoid accumulation and asterid genome evolution.</title>
        <authorList>
            <person name="Iorizzo M."/>
            <person name="Ellison S."/>
            <person name="Senalik D."/>
            <person name="Zeng P."/>
            <person name="Satapoomin P."/>
            <person name="Huang J."/>
            <person name="Bowman M."/>
            <person name="Iovene M."/>
            <person name="Sanseverino W."/>
            <person name="Cavagnaro P."/>
            <person name="Yildiz M."/>
            <person name="Macko-Podgorni A."/>
            <person name="Moranska E."/>
            <person name="Grzebelus E."/>
            <person name="Grzebelus D."/>
            <person name="Ashrafi H."/>
            <person name="Zheng Z."/>
            <person name="Cheng S."/>
            <person name="Spooner D."/>
            <person name="Van Deynze A."/>
            <person name="Simon P."/>
        </authorList>
    </citation>
    <scope>NUCLEOTIDE SEQUENCE</scope>
    <source>
        <tissue evidence="2">Leaf</tissue>
    </source>
</reference>
<dbReference type="EMBL" id="CP093347">
    <property type="protein sequence ID" value="WOH03259.1"/>
    <property type="molecule type" value="Genomic_DNA"/>
</dbReference>
<sequence>MEKLGIESVIMGAGELGANQVDENIVDELGNKIKSAVEMWDDRVAQYVTSGSKLSPAEMALLDEQIAAGENELNFKKHNEFLKCETNTESEYNSDFDELDDFMLKGTKDQGMDEDVGDGVADDESSPDMVVS</sequence>
<dbReference type="Gramene" id="KZM80156">
    <property type="protein sequence ID" value="KZM80156"/>
    <property type="gene ID" value="DCAR_000144"/>
</dbReference>
<name>A0A175Y996_DAUCS</name>
<protein>
    <submittedName>
        <fullName evidence="2">Uncharacterized protein</fullName>
    </submittedName>
</protein>
<gene>
    <name evidence="2" type="ORF">DCAR_0522655</name>
</gene>
<feature type="compositionally biased region" description="Acidic residues" evidence="1">
    <location>
        <begin position="112"/>
        <end position="126"/>
    </location>
</feature>
<keyword evidence="3" id="KW-1185">Reference proteome</keyword>
<reference evidence="2" key="2">
    <citation type="submission" date="2022-03" db="EMBL/GenBank/DDBJ databases">
        <title>Draft title - Genomic analysis of global carrot germplasm unveils the trajectory of domestication and the origin of high carotenoid orange carrot.</title>
        <authorList>
            <person name="Iorizzo M."/>
            <person name="Ellison S."/>
            <person name="Senalik D."/>
            <person name="Macko-Podgorni A."/>
            <person name="Grzebelus D."/>
            <person name="Bostan H."/>
            <person name="Rolling W."/>
            <person name="Curaba J."/>
            <person name="Simon P."/>
        </authorList>
    </citation>
    <scope>NUCLEOTIDE SEQUENCE</scope>
    <source>
        <tissue evidence="2">Leaf</tissue>
    </source>
</reference>